<accession>A0ABW5LFE1</accession>
<name>A0ABW5LFE1_9FLAO</name>
<dbReference type="RefSeq" id="WP_378292030.1">
    <property type="nucleotide sequence ID" value="NZ_JBHULE010000019.1"/>
</dbReference>
<dbReference type="EMBL" id="JBHULE010000019">
    <property type="protein sequence ID" value="MFD2562981.1"/>
    <property type="molecule type" value="Genomic_DNA"/>
</dbReference>
<comment type="caution">
    <text evidence="1">The sequence shown here is derived from an EMBL/GenBank/DDBJ whole genome shotgun (WGS) entry which is preliminary data.</text>
</comment>
<reference evidence="2" key="1">
    <citation type="journal article" date="2019" name="Int. J. Syst. Evol. Microbiol.">
        <title>The Global Catalogue of Microorganisms (GCM) 10K type strain sequencing project: providing services to taxonomists for standard genome sequencing and annotation.</title>
        <authorList>
            <consortium name="The Broad Institute Genomics Platform"/>
            <consortium name="The Broad Institute Genome Sequencing Center for Infectious Disease"/>
            <person name="Wu L."/>
            <person name="Ma J."/>
        </authorList>
    </citation>
    <scope>NUCLEOTIDE SEQUENCE [LARGE SCALE GENOMIC DNA]</scope>
    <source>
        <strain evidence="2">KCTC 52274</strain>
    </source>
</reference>
<keyword evidence="2" id="KW-1185">Reference proteome</keyword>
<sequence length="210" mass="23855">MYKIILLILCVSFEMVAQIEVPNGDFNLFETIITNKHTYDVPVGWKEHPKNEVSRLDDGHGFAYKYYLPDANENALALHRTYDAQANSIITSFSIPQNKKNLRLVGRYKFSGSDIDTAKDTLRIAVFSSESSMDETPIILPEKATILNITTPEAQFEWFHLDINKIPKGNYLTIVIQIISGSDDSYYWGQSNAVIDDLKFITIQNLVQAN</sequence>
<proteinExistence type="predicted"/>
<protein>
    <submittedName>
        <fullName evidence="1">Uncharacterized protein</fullName>
    </submittedName>
</protein>
<evidence type="ECO:0000313" key="1">
    <source>
        <dbReference type="EMBL" id="MFD2562981.1"/>
    </source>
</evidence>
<evidence type="ECO:0000313" key="2">
    <source>
        <dbReference type="Proteomes" id="UP001597319"/>
    </source>
</evidence>
<gene>
    <name evidence="1" type="ORF">ACFSR1_09915</name>
</gene>
<dbReference type="Proteomes" id="UP001597319">
    <property type="component" value="Unassembled WGS sequence"/>
</dbReference>
<organism evidence="1 2">
    <name type="scientific">Aquimarina rubra</name>
    <dbReference type="NCBI Taxonomy" id="1920033"/>
    <lineage>
        <taxon>Bacteria</taxon>
        <taxon>Pseudomonadati</taxon>
        <taxon>Bacteroidota</taxon>
        <taxon>Flavobacteriia</taxon>
        <taxon>Flavobacteriales</taxon>
        <taxon>Flavobacteriaceae</taxon>
        <taxon>Aquimarina</taxon>
    </lineage>
</organism>